<evidence type="ECO:0000313" key="5">
    <source>
        <dbReference type="Proteomes" id="UP001209878"/>
    </source>
</evidence>
<dbReference type="InterPro" id="IPR050491">
    <property type="entry name" value="AmpC-like"/>
</dbReference>
<evidence type="ECO:0000313" key="4">
    <source>
        <dbReference type="EMBL" id="KAK2184537.1"/>
    </source>
</evidence>
<gene>
    <name evidence="4" type="ORF">NP493_263g03005</name>
</gene>
<evidence type="ECO:0000256" key="1">
    <source>
        <dbReference type="SAM" id="MobiDB-lite"/>
    </source>
</evidence>
<feature type="chain" id="PRO_5042060465" description="Beta-lactamase-related domain-containing protein" evidence="2">
    <location>
        <begin position="18"/>
        <end position="248"/>
    </location>
</feature>
<dbReference type="Pfam" id="PF00144">
    <property type="entry name" value="Beta-lactamase"/>
    <property type="match status" value="1"/>
</dbReference>
<dbReference type="InterPro" id="IPR012338">
    <property type="entry name" value="Beta-lactam/transpept-like"/>
</dbReference>
<accession>A0AAD9NXZ2</accession>
<feature type="signal peptide" evidence="2">
    <location>
        <begin position="1"/>
        <end position="17"/>
    </location>
</feature>
<evidence type="ECO:0000256" key="2">
    <source>
        <dbReference type="SAM" id="SignalP"/>
    </source>
</evidence>
<feature type="domain" description="Beta-lactamase-related" evidence="3">
    <location>
        <begin position="33"/>
        <end position="150"/>
    </location>
</feature>
<dbReference type="SUPFAM" id="SSF56601">
    <property type="entry name" value="beta-lactamase/transpeptidase-like"/>
    <property type="match status" value="1"/>
</dbReference>
<protein>
    <recommendedName>
        <fullName evidence="3">Beta-lactamase-related domain-containing protein</fullName>
    </recommendedName>
</protein>
<dbReference type="PANTHER" id="PTHR46825:SF15">
    <property type="entry name" value="BETA-LACTAMASE-RELATED DOMAIN-CONTAINING PROTEIN"/>
    <property type="match status" value="1"/>
</dbReference>
<name>A0AAD9NXZ2_RIDPI</name>
<evidence type="ECO:0000259" key="3">
    <source>
        <dbReference type="Pfam" id="PF00144"/>
    </source>
</evidence>
<dbReference type="Proteomes" id="UP001209878">
    <property type="component" value="Unassembled WGS sequence"/>
</dbReference>
<organism evidence="4 5">
    <name type="scientific">Ridgeia piscesae</name>
    <name type="common">Tubeworm</name>
    <dbReference type="NCBI Taxonomy" id="27915"/>
    <lineage>
        <taxon>Eukaryota</taxon>
        <taxon>Metazoa</taxon>
        <taxon>Spiralia</taxon>
        <taxon>Lophotrochozoa</taxon>
        <taxon>Annelida</taxon>
        <taxon>Polychaeta</taxon>
        <taxon>Sedentaria</taxon>
        <taxon>Canalipalpata</taxon>
        <taxon>Sabellida</taxon>
        <taxon>Siboglinidae</taxon>
        <taxon>Ridgeia</taxon>
    </lineage>
</organism>
<dbReference type="PANTHER" id="PTHR46825">
    <property type="entry name" value="D-ALANYL-D-ALANINE-CARBOXYPEPTIDASE/ENDOPEPTIDASE AMPH"/>
    <property type="match status" value="1"/>
</dbReference>
<dbReference type="AlphaFoldDB" id="A0AAD9NXZ2"/>
<dbReference type="EMBL" id="JAODUO010000262">
    <property type="protein sequence ID" value="KAK2184537.1"/>
    <property type="molecule type" value="Genomic_DNA"/>
</dbReference>
<comment type="caution">
    <text evidence="4">The sequence shown here is derived from an EMBL/GenBank/DDBJ whole genome shotgun (WGS) entry which is preliminary data.</text>
</comment>
<proteinExistence type="predicted"/>
<keyword evidence="5" id="KW-1185">Reference proteome</keyword>
<dbReference type="InterPro" id="IPR001466">
    <property type="entry name" value="Beta-lactam-related"/>
</dbReference>
<keyword evidence="2" id="KW-0732">Signal</keyword>
<sequence>MSPLTLLGLTVLSCVLAGDSRTQALGTADIDLLDRFTKDLMKCRDNVGLSIALVKDGATVFAGGYGYRDVKKQLPVNNRTKFNIGSLTKAFTATLAADAVSKGQLKWDQPLREILGKDFRLQDEFRTQKATIRDLLSHQLGMPNYWGVTTAAMNVSRADLCMNRESEAVATAPQATVSLATAPLATALLATVPLATVPLATVPLATALLATVPLATSHSATSHSATSQSATSHSATGHSATSHSATRH</sequence>
<dbReference type="Gene3D" id="3.40.710.10">
    <property type="entry name" value="DD-peptidase/beta-lactamase superfamily"/>
    <property type="match status" value="1"/>
</dbReference>
<feature type="region of interest" description="Disordered" evidence="1">
    <location>
        <begin position="221"/>
        <end position="248"/>
    </location>
</feature>
<reference evidence="4" key="1">
    <citation type="journal article" date="2023" name="Mol. Biol. Evol.">
        <title>Third-Generation Sequencing Reveals the Adaptive Role of the Epigenome in Three Deep-Sea Polychaetes.</title>
        <authorList>
            <person name="Perez M."/>
            <person name="Aroh O."/>
            <person name="Sun Y."/>
            <person name="Lan Y."/>
            <person name="Juniper S.K."/>
            <person name="Young C.R."/>
            <person name="Angers B."/>
            <person name="Qian P.Y."/>
        </authorList>
    </citation>
    <scope>NUCLEOTIDE SEQUENCE</scope>
    <source>
        <strain evidence="4">R07B-5</strain>
    </source>
</reference>